<dbReference type="RefSeq" id="WP_188455914.1">
    <property type="nucleotide sequence ID" value="NZ_BMFR01000012.1"/>
</dbReference>
<dbReference type="SUPFAM" id="SSF48498">
    <property type="entry name" value="Tetracyclin repressor-like, C-terminal domain"/>
    <property type="match status" value="1"/>
</dbReference>
<keyword evidence="1 2" id="KW-0238">DNA-binding</keyword>
<dbReference type="InterPro" id="IPR009057">
    <property type="entry name" value="Homeodomain-like_sf"/>
</dbReference>
<dbReference type="InterPro" id="IPR023772">
    <property type="entry name" value="DNA-bd_HTH_TetR-type_CS"/>
</dbReference>
<evidence type="ECO:0000256" key="2">
    <source>
        <dbReference type="PROSITE-ProRule" id="PRU00335"/>
    </source>
</evidence>
<dbReference type="Proteomes" id="UP000622860">
    <property type="component" value="Unassembled WGS sequence"/>
</dbReference>
<evidence type="ECO:0000256" key="1">
    <source>
        <dbReference type="ARBA" id="ARBA00023125"/>
    </source>
</evidence>
<dbReference type="PROSITE" id="PS01081">
    <property type="entry name" value="HTH_TETR_1"/>
    <property type="match status" value="1"/>
</dbReference>
<comment type="caution">
    <text evidence="4">The sequence shown here is derived from an EMBL/GenBank/DDBJ whole genome shotgun (WGS) entry which is preliminary data.</text>
</comment>
<reference evidence="4" key="2">
    <citation type="submission" date="2020-09" db="EMBL/GenBank/DDBJ databases">
        <authorList>
            <person name="Sun Q."/>
            <person name="Zhou Y."/>
        </authorList>
    </citation>
    <scope>NUCLEOTIDE SEQUENCE</scope>
    <source>
        <strain evidence="4">CGMCC 1.12754</strain>
    </source>
</reference>
<reference evidence="4" key="1">
    <citation type="journal article" date="2014" name="Int. J. Syst. Evol. Microbiol.">
        <title>Complete genome sequence of Corynebacterium casei LMG S-19264T (=DSM 44701T), isolated from a smear-ripened cheese.</title>
        <authorList>
            <consortium name="US DOE Joint Genome Institute (JGI-PGF)"/>
            <person name="Walter F."/>
            <person name="Albersmeier A."/>
            <person name="Kalinowski J."/>
            <person name="Ruckert C."/>
        </authorList>
    </citation>
    <scope>NUCLEOTIDE SEQUENCE</scope>
    <source>
        <strain evidence="4">CGMCC 1.12754</strain>
    </source>
</reference>
<evidence type="ECO:0000313" key="4">
    <source>
        <dbReference type="EMBL" id="GGG80224.1"/>
    </source>
</evidence>
<dbReference type="PANTHER" id="PTHR30328">
    <property type="entry name" value="TRANSCRIPTIONAL REPRESSOR"/>
    <property type="match status" value="1"/>
</dbReference>
<organism evidence="4 5">
    <name type="scientific">Virgibacillus oceani</name>
    <dbReference type="NCBI Taxonomy" id="1479511"/>
    <lineage>
        <taxon>Bacteria</taxon>
        <taxon>Bacillati</taxon>
        <taxon>Bacillota</taxon>
        <taxon>Bacilli</taxon>
        <taxon>Bacillales</taxon>
        <taxon>Bacillaceae</taxon>
        <taxon>Virgibacillus</taxon>
    </lineage>
</organism>
<evidence type="ECO:0000313" key="5">
    <source>
        <dbReference type="Proteomes" id="UP000622860"/>
    </source>
</evidence>
<dbReference type="Gene3D" id="1.10.357.10">
    <property type="entry name" value="Tetracycline Repressor, domain 2"/>
    <property type="match status" value="1"/>
</dbReference>
<dbReference type="PANTHER" id="PTHR30328:SF54">
    <property type="entry name" value="HTH-TYPE TRANSCRIPTIONAL REPRESSOR SCO4008"/>
    <property type="match status" value="1"/>
</dbReference>
<dbReference type="InterPro" id="IPR001647">
    <property type="entry name" value="HTH_TetR"/>
</dbReference>
<dbReference type="EMBL" id="BMFR01000012">
    <property type="protein sequence ID" value="GGG80224.1"/>
    <property type="molecule type" value="Genomic_DNA"/>
</dbReference>
<dbReference type="Pfam" id="PF00440">
    <property type="entry name" value="TetR_N"/>
    <property type="match status" value="1"/>
</dbReference>
<dbReference type="GO" id="GO:0003677">
    <property type="term" value="F:DNA binding"/>
    <property type="evidence" value="ECO:0007669"/>
    <property type="project" value="UniProtKB-UniRule"/>
</dbReference>
<proteinExistence type="predicted"/>
<feature type="DNA-binding region" description="H-T-H motif" evidence="2">
    <location>
        <begin position="35"/>
        <end position="54"/>
    </location>
</feature>
<protein>
    <submittedName>
        <fullName evidence="4">TetR family transcriptional regulator</fullName>
    </submittedName>
</protein>
<dbReference type="GO" id="GO:0006355">
    <property type="term" value="P:regulation of DNA-templated transcription"/>
    <property type="evidence" value="ECO:0007669"/>
    <property type="project" value="UniProtKB-ARBA"/>
</dbReference>
<dbReference type="InterPro" id="IPR036271">
    <property type="entry name" value="Tet_transcr_reg_TetR-rel_C_sf"/>
</dbReference>
<dbReference type="SUPFAM" id="SSF46689">
    <property type="entry name" value="Homeodomain-like"/>
    <property type="match status" value="1"/>
</dbReference>
<name>A0A917HJ18_9BACI</name>
<dbReference type="PRINTS" id="PR00455">
    <property type="entry name" value="HTHTETR"/>
</dbReference>
<dbReference type="Gene3D" id="1.10.10.60">
    <property type="entry name" value="Homeodomain-like"/>
    <property type="match status" value="1"/>
</dbReference>
<accession>A0A917HJ18</accession>
<dbReference type="InterPro" id="IPR050109">
    <property type="entry name" value="HTH-type_TetR-like_transc_reg"/>
</dbReference>
<keyword evidence="5" id="KW-1185">Reference proteome</keyword>
<dbReference type="AlphaFoldDB" id="A0A917HJ18"/>
<evidence type="ECO:0000259" key="3">
    <source>
        <dbReference type="PROSITE" id="PS50977"/>
    </source>
</evidence>
<sequence>MGITQTFKNLDENKQQRILNAALKEFAENGYERASTNQIVKSAGIGKGMLFYYFTNKKELYHYLIDYALDIVMYKYLNMIDIDDPDMIERMKKAGQIKMKCFAENAEVFYFAGTFLLEDELDLPLPLKRKFEELYARGHSIIYENIDKTMFRDDADVDKIFQIIRWSMEGYENDLKKRLHGQNLTTINYDPIWEEFYEYMDILKLSFYRK</sequence>
<gene>
    <name evidence="4" type="ORF">GCM10011398_27040</name>
</gene>
<feature type="domain" description="HTH tetR-type" evidence="3">
    <location>
        <begin position="12"/>
        <end position="72"/>
    </location>
</feature>
<dbReference type="PROSITE" id="PS50977">
    <property type="entry name" value="HTH_TETR_2"/>
    <property type="match status" value="1"/>
</dbReference>